<reference evidence="1 2" key="1">
    <citation type="journal article" date="2016" name="Front. Microbiol.">
        <title>Genomic Resource of Rice Seed Associated Bacteria.</title>
        <authorList>
            <person name="Midha S."/>
            <person name="Bansal K."/>
            <person name="Sharma S."/>
            <person name="Kumar N."/>
            <person name="Patil P.P."/>
            <person name="Chaudhry V."/>
            <person name="Patil P.B."/>
        </authorList>
    </citation>
    <scope>NUCLEOTIDE SEQUENCE [LARGE SCALE GENOMIC DNA]</scope>
    <source>
        <strain evidence="1 2">NS331</strain>
    </source>
</reference>
<name>A0A147GMZ8_9BURK</name>
<protein>
    <submittedName>
        <fullName evidence="1">Uncharacterized protein</fullName>
    </submittedName>
</protein>
<comment type="caution">
    <text evidence="1">The sequence shown here is derived from an EMBL/GenBank/DDBJ whole genome shotgun (WGS) entry which is preliminary data.</text>
</comment>
<dbReference type="EMBL" id="LDSL01000172">
    <property type="protein sequence ID" value="KTT14742.1"/>
    <property type="molecule type" value="Genomic_DNA"/>
</dbReference>
<organism evidence="1 2">
    <name type="scientific">Pseudacidovorax intermedius</name>
    <dbReference type="NCBI Taxonomy" id="433924"/>
    <lineage>
        <taxon>Bacteria</taxon>
        <taxon>Pseudomonadati</taxon>
        <taxon>Pseudomonadota</taxon>
        <taxon>Betaproteobacteria</taxon>
        <taxon>Burkholderiales</taxon>
        <taxon>Comamonadaceae</taxon>
        <taxon>Pseudacidovorax</taxon>
    </lineage>
</organism>
<dbReference type="AlphaFoldDB" id="A0A147GMZ8"/>
<dbReference type="Proteomes" id="UP000072741">
    <property type="component" value="Unassembled WGS sequence"/>
</dbReference>
<evidence type="ECO:0000313" key="2">
    <source>
        <dbReference type="Proteomes" id="UP000072741"/>
    </source>
</evidence>
<sequence length="198" mass="21714">MKAYGMFFLTRPPFRVRITPPRNGHDHGWQLPLGERASQRGIQMLTLIWIGPAADAFMQAHPDLKAGDCLNLHIDRPHLVQNEPAGFVERAELAPPRWASHTDNADPASAIPQPPRVVSCSAPPISLAPSPMSHSIVSLANVRLHAQAAVRDRRSVEDACPYPFDSAAGGAFKAYYEAEVQRERAEQTQATQPEGQPS</sequence>
<dbReference type="OrthoDB" id="8912529at2"/>
<proteinExistence type="predicted"/>
<accession>A0A147GMZ8</accession>
<gene>
    <name evidence="1" type="ORF">NS331_22595</name>
</gene>
<keyword evidence="2" id="KW-1185">Reference proteome</keyword>
<dbReference type="RefSeq" id="WP_153013001.1">
    <property type="nucleotide sequence ID" value="NZ_LDSL01000172.1"/>
</dbReference>
<evidence type="ECO:0000313" key="1">
    <source>
        <dbReference type="EMBL" id="KTT14742.1"/>
    </source>
</evidence>